<dbReference type="SUPFAM" id="SSF57277">
    <property type="entry name" value="Granulin repeat"/>
    <property type="match status" value="1"/>
</dbReference>
<reference evidence="10" key="1">
    <citation type="submission" date="2020-12" db="EMBL/GenBank/DDBJ databases">
        <authorList>
            <person name="Iha C."/>
        </authorList>
    </citation>
    <scope>NUCLEOTIDE SEQUENCE</scope>
</reference>
<dbReference type="AlphaFoldDB" id="A0A8S1J4E9"/>
<proteinExistence type="inferred from homology"/>
<feature type="domain" description="Peptidase C1A papain C-terminal" evidence="8">
    <location>
        <begin position="131"/>
        <end position="344"/>
    </location>
</feature>
<feature type="chain" id="PRO_5035863620" evidence="6">
    <location>
        <begin position="23"/>
        <end position="493"/>
    </location>
</feature>
<dbReference type="InterPro" id="IPR000668">
    <property type="entry name" value="Peptidase_C1A_C"/>
</dbReference>
<dbReference type="FunFam" id="3.90.70.10:FF:000204">
    <property type="entry name" value="Papain"/>
    <property type="match status" value="1"/>
</dbReference>
<dbReference type="PANTHER" id="PTHR12411">
    <property type="entry name" value="CYSTEINE PROTEASE FAMILY C1-RELATED"/>
    <property type="match status" value="1"/>
</dbReference>
<gene>
    <name evidence="10" type="ORF">OSTQU699_LOCUS7675</name>
</gene>
<keyword evidence="2" id="KW-0645">Protease</keyword>
<dbReference type="Proteomes" id="UP000708148">
    <property type="component" value="Unassembled WGS sequence"/>
</dbReference>
<dbReference type="PROSITE" id="PS00639">
    <property type="entry name" value="THIOL_PROTEASE_HIS"/>
    <property type="match status" value="1"/>
</dbReference>
<name>A0A8S1J4E9_9CHLO</name>
<dbReference type="OrthoDB" id="10253408at2759"/>
<dbReference type="Gene3D" id="2.10.25.160">
    <property type="entry name" value="Granulin"/>
    <property type="match status" value="1"/>
</dbReference>
<dbReference type="SUPFAM" id="SSF54001">
    <property type="entry name" value="Cysteine proteinases"/>
    <property type="match status" value="1"/>
</dbReference>
<evidence type="ECO:0000259" key="8">
    <source>
        <dbReference type="SMART" id="SM00645"/>
    </source>
</evidence>
<dbReference type="PRINTS" id="PR00705">
    <property type="entry name" value="PAPAIN"/>
</dbReference>
<dbReference type="InterPro" id="IPR000118">
    <property type="entry name" value="Granulin"/>
</dbReference>
<dbReference type="InterPro" id="IPR000169">
    <property type="entry name" value="Pept_cys_AS"/>
</dbReference>
<evidence type="ECO:0000259" key="9">
    <source>
        <dbReference type="SMART" id="SM00848"/>
    </source>
</evidence>
<dbReference type="InterPro" id="IPR039417">
    <property type="entry name" value="Peptidase_C1A_papain-like"/>
</dbReference>
<dbReference type="EMBL" id="CAJHUC010001783">
    <property type="protein sequence ID" value="CAD7702318.1"/>
    <property type="molecule type" value="Genomic_DNA"/>
</dbReference>
<keyword evidence="2" id="KW-0378">Hydrolase</keyword>
<keyword evidence="6" id="KW-0732">Signal</keyword>
<evidence type="ECO:0000256" key="4">
    <source>
        <dbReference type="ARBA" id="ARBA00023180"/>
    </source>
</evidence>
<dbReference type="Pfam" id="PF00112">
    <property type="entry name" value="Peptidase_C1"/>
    <property type="match status" value="1"/>
</dbReference>
<dbReference type="InterPro" id="IPR025660">
    <property type="entry name" value="Pept_his_AS"/>
</dbReference>
<dbReference type="InterPro" id="IPR013128">
    <property type="entry name" value="Peptidase_C1A"/>
</dbReference>
<dbReference type="SMART" id="SM00645">
    <property type="entry name" value="Pept_C1"/>
    <property type="match status" value="1"/>
</dbReference>
<feature type="region of interest" description="Disordered" evidence="5">
    <location>
        <begin position="471"/>
        <end position="493"/>
    </location>
</feature>
<evidence type="ECO:0000313" key="11">
    <source>
        <dbReference type="Proteomes" id="UP000708148"/>
    </source>
</evidence>
<feature type="domain" description="Cathepsin propeptide inhibitor" evidence="9">
    <location>
        <begin position="46"/>
        <end position="103"/>
    </location>
</feature>
<feature type="compositionally biased region" description="Pro residues" evidence="5">
    <location>
        <begin position="348"/>
        <end position="377"/>
    </location>
</feature>
<dbReference type="InterPro" id="IPR038765">
    <property type="entry name" value="Papain-like_cys_pep_sf"/>
</dbReference>
<keyword evidence="11" id="KW-1185">Reference proteome</keyword>
<dbReference type="Pfam" id="PF08246">
    <property type="entry name" value="Inhibitor_I29"/>
    <property type="match status" value="1"/>
</dbReference>
<feature type="domain" description="Granulins" evidence="7">
    <location>
        <begin position="387"/>
        <end position="444"/>
    </location>
</feature>
<dbReference type="InterPro" id="IPR013201">
    <property type="entry name" value="Prot_inhib_I29"/>
</dbReference>
<keyword evidence="2" id="KW-0788">Thiol protease</keyword>
<evidence type="ECO:0000256" key="1">
    <source>
        <dbReference type="ARBA" id="ARBA00008455"/>
    </source>
</evidence>
<evidence type="ECO:0000259" key="7">
    <source>
        <dbReference type="SMART" id="SM00277"/>
    </source>
</evidence>
<dbReference type="PROSITE" id="PS00640">
    <property type="entry name" value="THIOL_PROTEASE_ASN"/>
    <property type="match status" value="1"/>
</dbReference>
<evidence type="ECO:0000256" key="3">
    <source>
        <dbReference type="ARBA" id="ARBA00023157"/>
    </source>
</evidence>
<organism evidence="10 11">
    <name type="scientific">Ostreobium quekettii</name>
    <dbReference type="NCBI Taxonomy" id="121088"/>
    <lineage>
        <taxon>Eukaryota</taxon>
        <taxon>Viridiplantae</taxon>
        <taxon>Chlorophyta</taxon>
        <taxon>core chlorophytes</taxon>
        <taxon>Ulvophyceae</taxon>
        <taxon>TCBD clade</taxon>
        <taxon>Bryopsidales</taxon>
        <taxon>Ostreobineae</taxon>
        <taxon>Ostreobiaceae</taxon>
        <taxon>Ostreobium</taxon>
    </lineage>
</organism>
<dbReference type="SMART" id="SM00277">
    <property type="entry name" value="GRAN"/>
    <property type="match status" value="1"/>
</dbReference>
<evidence type="ECO:0000256" key="2">
    <source>
        <dbReference type="ARBA" id="ARBA00022807"/>
    </source>
</evidence>
<dbReference type="Pfam" id="PF00396">
    <property type="entry name" value="Granulin"/>
    <property type="match status" value="1"/>
</dbReference>
<dbReference type="GO" id="GO:0006508">
    <property type="term" value="P:proteolysis"/>
    <property type="evidence" value="ECO:0007669"/>
    <property type="project" value="InterPro"/>
</dbReference>
<dbReference type="PROSITE" id="PS00139">
    <property type="entry name" value="THIOL_PROTEASE_CYS"/>
    <property type="match status" value="1"/>
</dbReference>
<keyword evidence="3" id="KW-1015">Disulfide bond</keyword>
<dbReference type="InterPro" id="IPR025661">
    <property type="entry name" value="Pept_asp_AS"/>
</dbReference>
<dbReference type="InterPro" id="IPR037277">
    <property type="entry name" value="Granulin_sf"/>
</dbReference>
<dbReference type="GO" id="GO:0008234">
    <property type="term" value="F:cysteine-type peptidase activity"/>
    <property type="evidence" value="ECO:0007669"/>
    <property type="project" value="UniProtKB-KW"/>
</dbReference>
<feature type="signal peptide" evidence="6">
    <location>
        <begin position="1"/>
        <end position="22"/>
    </location>
</feature>
<feature type="region of interest" description="Disordered" evidence="5">
    <location>
        <begin position="345"/>
        <end position="377"/>
    </location>
</feature>
<comment type="similarity">
    <text evidence="1">Belongs to the peptidase C1 family.</text>
</comment>
<protein>
    <submittedName>
        <fullName evidence="10">Uncharacterized protein</fullName>
    </submittedName>
</protein>
<sequence length="493" mass="53833">MGMLLRHLALIAVLCCLAAVAARDADARSRDEAVLTSAKASPRESFARWAAEAGRQYHQDAQEFERRFKIWLDNLEYILDYNRRHKSHWLALNRMADRSDDEYRQLLGTRVPEERLVQAPAPPEGSGDDRTVDAIDWRQHGAVTKVKDQESCGGCWAFSATGSMEGINAIRTGKLLSLSEQELIDCETQDDGCHGGWMDDAFMFVEKNHGITLEDEYQYKGIDEQCNLKKEGERYVTIDGYIDIAQSEDAVLKAAANQPISIAIDSGSRSFMFYGGGVYDEPCGTTLDHGVLAVGYNMTAPVPYWIIKNSWGPDWGEKGYIRFKHGLNNGQGQCGLALAASYPMKTSPNPPKPGPTPPGPTPGPTPGPPPPPPGPTPPPPPPPPVPCDSFTNCPAGSTCCCELMVMNFCFEWGCCPYPSATCCDDHVHCCPADYPVCDTDNGDCSNPMANGRIPWGTKTSAAWHFPWAQGATHSEGEDAQPRSRPMGGQIATT</sequence>
<dbReference type="CDD" id="cd02248">
    <property type="entry name" value="Peptidase_C1A"/>
    <property type="match status" value="1"/>
</dbReference>
<evidence type="ECO:0000256" key="5">
    <source>
        <dbReference type="SAM" id="MobiDB-lite"/>
    </source>
</evidence>
<comment type="caution">
    <text evidence="10">The sequence shown here is derived from an EMBL/GenBank/DDBJ whole genome shotgun (WGS) entry which is preliminary data.</text>
</comment>
<dbReference type="Gene3D" id="3.90.70.10">
    <property type="entry name" value="Cysteine proteinases"/>
    <property type="match status" value="1"/>
</dbReference>
<dbReference type="SMART" id="SM00848">
    <property type="entry name" value="Inhibitor_I29"/>
    <property type="match status" value="1"/>
</dbReference>
<accession>A0A8S1J4E9</accession>
<keyword evidence="4" id="KW-0325">Glycoprotein</keyword>
<evidence type="ECO:0000313" key="10">
    <source>
        <dbReference type="EMBL" id="CAD7702318.1"/>
    </source>
</evidence>
<evidence type="ECO:0000256" key="6">
    <source>
        <dbReference type="SAM" id="SignalP"/>
    </source>
</evidence>